<gene>
    <name evidence="1" type="ORF">NQU54_32495</name>
</gene>
<accession>A0A9X2M207</accession>
<comment type="caution">
    <text evidence="1">The sequence shown here is derived from an EMBL/GenBank/DDBJ whole genome shotgun (WGS) entry which is preliminary data.</text>
</comment>
<dbReference type="AlphaFoldDB" id="A0A9X2M207"/>
<reference evidence="1" key="1">
    <citation type="submission" date="2022-06" db="EMBL/GenBank/DDBJ databases">
        <title>WGS of actinobacteria.</title>
        <authorList>
            <person name="Thawai C."/>
        </authorList>
    </citation>
    <scope>NUCLEOTIDE SEQUENCE</scope>
    <source>
        <strain evidence="1">DSM 42010</strain>
    </source>
</reference>
<dbReference type="EMBL" id="JANIIC010000046">
    <property type="protein sequence ID" value="MCQ8833646.1"/>
    <property type="molecule type" value="Genomic_DNA"/>
</dbReference>
<sequence length="51" mass="5426">MSDAAGGCIRPRAAVSEAEVEASVSTDLDTVRAVRRQIFSWFRTARSAGAV</sequence>
<dbReference type="RefSeq" id="WP_257634139.1">
    <property type="nucleotide sequence ID" value="NZ_JANIIC010000046.1"/>
</dbReference>
<protein>
    <submittedName>
        <fullName evidence="1">Uncharacterized protein</fullName>
    </submittedName>
</protein>
<name>A0A9X2M207_STRMQ</name>
<proteinExistence type="predicted"/>
<evidence type="ECO:0000313" key="1">
    <source>
        <dbReference type="EMBL" id="MCQ8833646.1"/>
    </source>
</evidence>
<evidence type="ECO:0000313" key="2">
    <source>
        <dbReference type="Proteomes" id="UP001142400"/>
    </source>
</evidence>
<keyword evidence="2" id="KW-1185">Reference proteome</keyword>
<dbReference type="Proteomes" id="UP001142400">
    <property type="component" value="Unassembled WGS sequence"/>
</dbReference>
<organism evidence="1 2">
    <name type="scientific">Streptomyces malaysiensis subsp. samsunensis</name>
    <dbReference type="NCBI Taxonomy" id="459658"/>
    <lineage>
        <taxon>Bacteria</taxon>
        <taxon>Bacillati</taxon>
        <taxon>Actinomycetota</taxon>
        <taxon>Actinomycetes</taxon>
        <taxon>Kitasatosporales</taxon>
        <taxon>Streptomycetaceae</taxon>
        <taxon>Streptomyces</taxon>
        <taxon>Streptomyces violaceusniger group</taxon>
    </lineage>
</organism>